<evidence type="ECO:0000256" key="7">
    <source>
        <dbReference type="RuleBase" id="RU004504"/>
    </source>
</evidence>
<dbReference type="InterPro" id="IPR015424">
    <property type="entry name" value="PyrdxlP-dep_Trfase"/>
</dbReference>
<reference evidence="11" key="1">
    <citation type="submission" date="2010-12" db="EMBL/GenBank/DDBJ databases">
        <title>The genome sequence of Filifactor alocis strain ATCC 35896.</title>
        <authorList>
            <consortium name="The Broad Institute Genome Sequencing Platform"/>
            <person name="Ward D."/>
            <person name="Earl A."/>
            <person name="Feldgarden M."/>
            <person name="Young S.K."/>
            <person name="Gargeya S."/>
            <person name="Zeng Q."/>
            <person name="Alvarado L."/>
            <person name="Berlin A."/>
            <person name="Bochicchio J."/>
            <person name="Chapman S.B."/>
            <person name="Chen Z."/>
            <person name="Freedman E."/>
            <person name="Gellesch M."/>
            <person name="Goldberg J."/>
            <person name="Griggs A."/>
            <person name="Gujja S."/>
            <person name="Heilman E."/>
            <person name="Heiman D."/>
            <person name="Howarth C."/>
            <person name="Mehta T."/>
            <person name="Neiman D."/>
            <person name="Pearson M."/>
            <person name="Roberts A."/>
            <person name="Saif S."/>
            <person name="Shea T."/>
            <person name="Shenoy N."/>
            <person name="Sisk P."/>
            <person name="Stolte C."/>
            <person name="Sykes S."/>
            <person name="White J."/>
            <person name="Yandava C."/>
            <person name="Izard J."/>
            <person name="Blanton J.M."/>
            <person name="Baranova O.V."/>
            <person name="Tanner A.C."/>
            <person name="Dewhirst F.E."/>
            <person name="Haas B."/>
            <person name="Nusbaum C."/>
            <person name="Birren B."/>
        </authorList>
    </citation>
    <scope>NUCLEOTIDE SEQUENCE [LARGE SCALE GENOMIC DNA]</scope>
    <source>
        <strain evidence="11">ATCC 35896 / D40 B5</strain>
    </source>
</reference>
<dbReference type="PANTHER" id="PTHR43586:SF8">
    <property type="entry name" value="CYSTEINE DESULFURASE 1, CHLOROPLASTIC"/>
    <property type="match status" value="1"/>
</dbReference>
<dbReference type="EMBL" id="CP002390">
    <property type="protein sequence ID" value="EFE29182.1"/>
    <property type="molecule type" value="Genomic_DNA"/>
</dbReference>
<dbReference type="InterPro" id="IPR015422">
    <property type="entry name" value="PyrdxlP-dep_Trfase_small"/>
</dbReference>
<sequence>MNQREIEEIRKEYPFLSDRSNRKIIYFDNAATTQKPQCVIDAMKQYYEFENANPHRGAHYLGMRATEVYEGARQKVAEFISAKSSDEIIFVRNTTEGLNLIAYSYALQTLKEGDEILISIMEHHSNLVPWQNVAQKTGATLHYIYLDEHFDFNLDEFEEKLNENTKIVSVTGASNTVATMPDISTIVEKAKEVGAITIIDGAQLVPHQKIDVEALDCDFLAFSGHKMYGPMGIGVLYAKKQLLEHMTPFLYGGDMIEYVYEQSTTFAPVPSKFEAGTQNVGGAVGLSAAIDYINRIGINNIASYERELSEYASSKMQQLEFITTYVSSRTHRSPLISFNIQDVHPHDVSTILDTDGIAIRTGHHCTMPLHRYLKLNATCRASFSIYNTKEEIDYFVQKLHEVRKVMGYES</sequence>
<dbReference type="NCBIfam" id="TIGR01979">
    <property type="entry name" value="sufS"/>
    <property type="match status" value="1"/>
</dbReference>
<protein>
    <recommendedName>
        <fullName evidence="3 8">Cysteine desulfurase</fullName>
        <ecNumber evidence="3 8">2.8.1.7</ecNumber>
    </recommendedName>
</protein>
<dbReference type="STRING" id="546269.HMPREF0389_01106"/>
<dbReference type="Gene3D" id="3.90.1150.10">
    <property type="entry name" value="Aspartate Aminotransferase, domain 1"/>
    <property type="match status" value="1"/>
</dbReference>
<accession>D6GQX9</accession>
<keyword evidence="4 8" id="KW-0808">Transferase</keyword>
<dbReference type="PATRIC" id="fig|546269.5.peg.1635"/>
<dbReference type="InterPro" id="IPR016454">
    <property type="entry name" value="Cysteine_dSase"/>
</dbReference>
<dbReference type="GO" id="GO:0030170">
    <property type="term" value="F:pyridoxal phosphate binding"/>
    <property type="evidence" value="ECO:0007669"/>
    <property type="project" value="UniProtKB-UniRule"/>
</dbReference>
<evidence type="ECO:0000256" key="4">
    <source>
        <dbReference type="ARBA" id="ARBA00022679"/>
    </source>
</evidence>
<evidence type="ECO:0000256" key="5">
    <source>
        <dbReference type="ARBA" id="ARBA00022898"/>
    </source>
</evidence>
<dbReference type="PANTHER" id="PTHR43586">
    <property type="entry name" value="CYSTEINE DESULFURASE"/>
    <property type="match status" value="1"/>
</dbReference>
<name>D6GQX9_FILAD</name>
<evidence type="ECO:0000313" key="10">
    <source>
        <dbReference type="EMBL" id="EFE29182.1"/>
    </source>
</evidence>
<dbReference type="KEGG" id="faa:HMPREF0389_01106"/>
<evidence type="ECO:0000256" key="2">
    <source>
        <dbReference type="ARBA" id="ARBA00010447"/>
    </source>
</evidence>
<dbReference type="Pfam" id="PF00266">
    <property type="entry name" value="Aminotran_5"/>
    <property type="match status" value="1"/>
</dbReference>
<evidence type="ECO:0000259" key="9">
    <source>
        <dbReference type="Pfam" id="PF00266"/>
    </source>
</evidence>
<keyword evidence="11" id="KW-1185">Reference proteome</keyword>
<evidence type="ECO:0000256" key="8">
    <source>
        <dbReference type="RuleBase" id="RU004506"/>
    </source>
</evidence>
<evidence type="ECO:0000256" key="1">
    <source>
        <dbReference type="ARBA" id="ARBA00001933"/>
    </source>
</evidence>
<dbReference type="InterPro" id="IPR015421">
    <property type="entry name" value="PyrdxlP-dep_Trfase_major"/>
</dbReference>
<dbReference type="eggNOG" id="COG0520">
    <property type="taxonomic scope" value="Bacteria"/>
</dbReference>
<dbReference type="InterPro" id="IPR010970">
    <property type="entry name" value="Cys_dSase_SufS"/>
</dbReference>
<gene>
    <name evidence="10" type="primary">sufS</name>
    <name evidence="10" type="ordered locus">HMPREF0389_01106</name>
</gene>
<organism evidence="10 11">
    <name type="scientific">Filifactor alocis (strain ATCC 35896 / CCUG 47790 / D40 B5)</name>
    <name type="common">Fusobacterium alocis</name>
    <dbReference type="NCBI Taxonomy" id="546269"/>
    <lineage>
        <taxon>Bacteria</taxon>
        <taxon>Bacillati</taxon>
        <taxon>Bacillota</taxon>
        <taxon>Clostridia</taxon>
        <taxon>Peptostreptococcales</taxon>
        <taxon>Filifactoraceae</taxon>
        <taxon>Filifactor</taxon>
    </lineage>
</organism>
<proteinExistence type="inferred from homology"/>
<evidence type="ECO:0000256" key="6">
    <source>
        <dbReference type="ARBA" id="ARBA00050776"/>
    </source>
</evidence>
<comment type="catalytic activity">
    <reaction evidence="6 8">
        <text>(sulfur carrier)-H + L-cysteine = (sulfur carrier)-SH + L-alanine</text>
        <dbReference type="Rhea" id="RHEA:43892"/>
        <dbReference type="Rhea" id="RHEA-COMP:14737"/>
        <dbReference type="Rhea" id="RHEA-COMP:14739"/>
        <dbReference type="ChEBI" id="CHEBI:29917"/>
        <dbReference type="ChEBI" id="CHEBI:35235"/>
        <dbReference type="ChEBI" id="CHEBI:57972"/>
        <dbReference type="ChEBI" id="CHEBI:64428"/>
        <dbReference type="EC" id="2.8.1.7"/>
    </reaction>
</comment>
<feature type="domain" description="Aminotransferase class V" evidence="9">
    <location>
        <begin position="25"/>
        <end position="395"/>
    </location>
</feature>
<dbReference type="PIRSF" id="PIRSF005572">
    <property type="entry name" value="NifS"/>
    <property type="match status" value="1"/>
</dbReference>
<dbReference type="EC" id="2.8.1.7" evidence="3 8"/>
<dbReference type="PROSITE" id="PS00595">
    <property type="entry name" value="AA_TRANSFER_CLASS_5"/>
    <property type="match status" value="1"/>
</dbReference>
<dbReference type="RefSeq" id="WP_014263088.1">
    <property type="nucleotide sequence ID" value="NC_016630.1"/>
</dbReference>
<dbReference type="SUPFAM" id="SSF53383">
    <property type="entry name" value="PLP-dependent transferases"/>
    <property type="match status" value="1"/>
</dbReference>
<dbReference type="OrthoDB" id="9804366at2"/>
<dbReference type="GO" id="GO:0031071">
    <property type="term" value="F:cysteine desulfurase activity"/>
    <property type="evidence" value="ECO:0007669"/>
    <property type="project" value="UniProtKB-UniRule"/>
</dbReference>
<dbReference type="InterPro" id="IPR020578">
    <property type="entry name" value="Aminotrans_V_PyrdxlP_BS"/>
</dbReference>
<dbReference type="Proteomes" id="UP000007468">
    <property type="component" value="Chromosome"/>
</dbReference>
<evidence type="ECO:0000313" key="11">
    <source>
        <dbReference type="Proteomes" id="UP000007468"/>
    </source>
</evidence>
<evidence type="ECO:0000256" key="3">
    <source>
        <dbReference type="ARBA" id="ARBA00012239"/>
    </source>
</evidence>
<keyword evidence="5 8" id="KW-0663">Pyridoxal phosphate</keyword>
<dbReference type="GO" id="GO:0006534">
    <property type="term" value="P:cysteine metabolic process"/>
    <property type="evidence" value="ECO:0007669"/>
    <property type="project" value="UniProtKB-UniRule"/>
</dbReference>
<dbReference type="Gene3D" id="3.40.640.10">
    <property type="entry name" value="Type I PLP-dependent aspartate aminotransferase-like (Major domain)"/>
    <property type="match status" value="1"/>
</dbReference>
<comment type="similarity">
    <text evidence="2 8">Belongs to the class-V pyridoxal-phosphate-dependent aminotransferase family. Csd subfamily.</text>
</comment>
<comment type="cofactor">
    <cofactor evidence="1 7">
        <name>pyridoxal 5'-phosphate</name>
        <dbReference type="ChEBI" id="CHEBI:597326"/>
    </cofactor>
</comment>
<dbReference type="InterPro" id="IPR000192">
    <property type="entry name" value="Aminotrans_V_dom"/>
</dbReference>
<dbReference type="AlphaFoldDB" id="D6GQX9"/>
<dbReference type="CDD" id="cd06453">
    <property type="entry name" value="SufS_like"/>
    <property type="match status" value="1"/>
</dbReference>
<comment type="function">
    <text evidence="8">Catalyzes the removal of elemental sulfur and selenium atoms from L-cysteine, L-cystine, L-selenocysteine, and L-selenocystine to produce L-alanine.</text>
</comment>